<gene>
    <name evidence="2" type="ORF">EVAR_66687_1</name>
</gene>
<proteinExistence type="predicted"/>
<feature type="compositionally biased region" description="Pro residues" evidence="1">
    <location>
        <begin position="18"/>
        <end position="27"/>
    </location>
</feature>
<keyword evidence="3" id="KW-1185">Reference proteome</keyword>
<dbReference type="EMBL" id="BGZK01001815">
    <property type="protein sequence ID" value="GBP86778.1"/>
    <property type="molecule type" value="Genomic_DNA"/>
</dbReference>
<comment type="caution">
    <text evidence="2">The sequence shown here is derived from an EMBL/GenBank/DDBJ whole genome shotgun (WGS) entry which is preliminary data.</text>
</comment>
<dbReference type="Proteomes" id="UP000299102">
    <property type="component" value="Unassembled WGS sequence"/>
</dbReference>
<name>A0A4C1ZG57_EUMVA</name>
<reference evidence="2 3" key="1">
    <citation type="journal article" date="2019" name="Commun. Biol.">
        <title>The bagworm genome reveals a unique fibroin gene that provides high tensile strength.</title>
        <authorList>
            <person name="Kono N."/>
            <person name="Nakamura H."/>
            <person name="Ohtoshi R."/>
            <person name="Tomita M."/>
            <person name="Numata K."/>
            <person name="Arakawa K."/>
        </authorList>
    </citation>
    <scope>NUCLEOTIDE SEQUENCE [LARGE SCALE GENOMIC DNA]</scope>
</reference>
<evidence type="ECO:0000256" key="1">
    <source>
        <dbReference type="SAM" id="MobiDB-lite"/>
    </source>
</evidence>
<feature type="non-terminal residue" evidence="2">
    <location>
        <position position="27"/>
    </location>
</feature>
<evidence type="ECO:0000313" key="3">
    <source>
        <dbReference type="Proteomes" id="UP000299102"/>
    </source>
</evidence>
<dbReference type="AlphaFoldDB" id="A0A4C1ZG57"/>
<sequence length="27" mass="2602">MNSGVAPEWVAPGASGSPPSPSPSYAT</sequence>
<evidence type="ECO:0000313" key="2">
    <source>
        <dbReference type="EMBL" id="GBP86778.1"/>
    </source>
</evidence>
<feature type="region of interest" description="Disordered" evidence="1">
    <location>
        <begin position="1"/>
        <end position="27"/>
    </location>
</feature>
<protein>
    <submittedName>
        <fullName evidence="2">Uncharacterized protein</fullName>
    </submittedName>
</protein>
<organism evidence="2 3">
    <name type="scientific">Eumeta variegata</name>
    <name type="common">Bagworm moth</name>
    <name type="synonym">Eumeta japonica</name>
    <dbReference type="NCBI Taxonomy" id="151549"/>
    <lineage>
        <taxon>Eukaryota</taxon>
        <taxon>Metazoa</taxon>
        <taxon>Ecdysozoa</taxon>
        <taxon>Arthropoda</taxon>
        <taxon>Hexapoda</taxon>
        <taxon>Insecta</taxon>
        <taxon>Pterygota</taxon>
        <taxon>Neoptera</taxon>
        <taxon>Endopterygota</taxon>
        <taxon>Lepidoptera</taxon>
        <taxon>Glossata</taxon>
        <taxon>Ditrysia</taxon>
        <taxon>Tineoidea</taxon>
        <taxon>Psychidae</taxon>
        <taxon>Oiketicinae</taxon>
        <taxon>Eumeta</taxon>
    </lineage>
</organism>
<accession>A0A4C1ZG57</accession>